<evidence type="ECO:0000313" key="3">
    <source>
        <dbReference type="EMBL" id="GME78212.1"/>
    </source>
</evidence>
<dbReference type="Proteomes" id="UP001165120">
    <property type="component" value="Unassembled WGS sequence"/>
</dbReference>
<feature type="transmembrane region" description="Helical" evidence="2">
    <location>
        <begin position="41"/>
        <end position="62"/>
    </location>
</feature>
<dbReference type="EMBL" id="BSXN01002982">
    <property type="protein sequence ID" value="GME78212.1"/>
    <property type="molecule type" value="Genomic_DNA"/>
</dbReference>
<name>A0A9W6T617_CANBO</name>
<dbReference type="InterPro" id="IPR012470">
    <property type="entry name" value="Pup1-like"/>
</dbReference>
<keyword evidence="4" id="KW-1185">Reference proteome</keyword>
<protein>
    <submittedName>
        <fullName evidence="3">Unnamed protein product</fullName>
    </submittedName>
</protein>
<feature type="transmembrane region" description="Helical" evidence="2">
    <location>
        <begin position="74"/>
        <end position="94"/>
    </location>
</feature>
<accession>A0A9W6T617</accession>
<gene>
    <name evidence="3" type="ORF">Cboi02_000574700</name>
</gene>
<feature type="region of interest" description="Disordered" evidence="1">
    <location>
        <begin position="142"/>
        <end position="192"/>
    </location>
</feature>
<comment type="caution">
    <text evidence="3">The sequence shown here is derived from an EMBL/GenBank/DDBJ whole genome shotgun (WGS) entry which is preliminary data.</text>
</comment>
<sequence length="291" mass="33457">MASKEEQFEEAKRRAIELYDVEHTLEQDERVKVAEFFESNFRASVFTSGFGFLGGISLPFIFKKKGKIVNPIAPIFCGFILSSFLTSAVSSFFFNSSLSSAKDKYGETSKVFQVITKAPDPVLQSFFWAAYFRKSSENPELRMRNPREITDMNQPLVFNKPKPIKNGIPGFDDSNQSNSNSPTANNNSITNSPQVIDAWDKVRREQDPLHVQEKKEYKYYNEQSDQQKGKEQQNSQYGYEDSPYEPQQQPKQEQDSSYSPFDVSLDNSNNDQLNQPINGSAWDRIRQQRKD</sequence>
<feature type="compositionally biased region" description="Polar residues" evidence="1">
    <location>
        <begin position="255"/>
        <end position="278"/>
    </location>
</feature>
<feature type="compositionally biased region" description="Basic and acidic residues" evidence="1">
    <location>
        <begin position="209"/>
        <end position="231"/>
    </location>
</feature>
<evidence type="ECO:0000313" key="4">
    <source>
        <dbReference type="Proteomes" id="UP001165120"/>
    </source>
</evidence>
<evidence type="ECO:0000256" key="2">
    <source>
        <dbReference type="SAM" id="Phobius"/>
    </source>
</evidence>
<dbReference type="AlphaFoldDB" id="A0A9W6T617"/>
<reference evidence="3" key="1">
    <citation type="submission" date="2023-04" db="EMBL/GenBank/DDBJ databases">
        <title>Candida boidinii NBRC 10035.</title>
        <authorList>
            <person name="Ichikawa N."/>
            <person name="Sato H."/>
            <person name="Tonouchi N."/>
        </authorList>
    </citation>
    <scope>NUCLEOTIDE SEQUENCE</scope>
    <source>
        <strain evidence="3">NBRC 10035</strain>
    </source>
</reference>
<keyword evidence="2" id="KW-1133">Transmembrane helix</keyword>
<organism evidence="3 4">
    <name type="scientific">Candida boidinii</name>
    <name type="common">Yeast</name>
    <dbReference type="NCBI Taxonomy" id="5477"/>
    <lineage>
        <taxon>Eukaryota</taxon>
        <taxon>Fungi</taxon>
        <taxon>Dikarya</taxon>
        <taxon>Ascomycota</taxon>
        <taxon>Saccharomycotina</taxon>
        <taxon>Pichiomycetes</taxon>
        <taxon>Pichiales</taxon>
        <taxon>Pichiaceae</taxon>
        <taxon>Ogataea</taxon>
        <taxon>Ogataea/Candida clade</taxon>
    </lineage>
</organism>
<dbReference type="Pfam" id="PF07954">
    <property type="entry name" value="DUF1689"/>
    <property type="match status" value="1"/>
</dbReference>
<proteinExistence type="predicted"/>
<keyword evidence="2" id="KW-0812">Transmembrane</keyword>
<feature type="region of interest" description="Disordered" evidence="1">
    <location>
        <begin position="209"/>
        <end position="291"/>
    </location>
</feature>
<evidence type="ECO:0000256" key="1">
    <source>
        <dbReference type="SAM" id="MobiDB-lite"/>
    </source>
</evidence>
<keyword evidence="2" id="KW-0472">Membrane</keyword>
<feature type="compositionally biased region" description="Low complexity" evidence="1">
    <location>
        <begin position="174"/>
        <end position="192"/>
    </location>
</feature>